<dbReference type="AlphaFoldDB" id="A0A6G1C6W6"/>
<sequence>MVALELPSSAVALGVDHPYPVPTSSAGSSFTLISSNPSGVVEPATSEAHGGIPRGNWEES</sequence>
<protein>
    <submittedName>
        <fullName evidence="2">Uncharacterized protein</fullName>
    </submittedName>
</protein>
<proteinExistence type="predicted"/>
<accession>A0A6G1C6W6</accession>
<evidence type="ECO:0000256" key="1">
    <source>
        <dbReference type="SAM" id="MobiDB-lite"/>
    </source>
</evidence>
<evidence type="ECO:0000313" key="3">
    <source>
        <dbReference type="Proteomes" id="UP000479710"/>
    </source>
</evidence>
<gene>
    <name evidence="2" type="ORF">E2562_013860</name>
</gene>
<evidence type="ECO:0000313" key="2">
    <source>
        <dbReference type="EMBL" id="KAF0895544.1"/>
    </source>
</evidence>
<feature type="region of interest" description="Disordered" evidence="1">
    <location>
        <begin position="34"/>
        <end position="60"/>
    </location>
</feature>
<comment type="caution">
    <text evidence="2">The sequence shown here is derived from an EMBL/GenBank/DDBJ whole genome shotgun (WGS) entry which is preliminary data.</text>
</comment>
<dbReference type="Proteomes" id="UP000479710">
    <property type="component" value="Unassembled WGS sequence"/>
</dbReference>
<name>A0A6G1C6W6_9ORYZ</name>
<organism evidence="2 3">
    <name type="scientific">Oryza meyeriana var. granulata</name>
    <dbReference type="NCBI Taxonomy" id="110450"/>
    <lineage>
        <taxon>Eukaryota</taxon>
        <taxon>Viridiplantae</taxon>
        <taxon>Streptophyta</taxon>
        <taxon>Embryophyta</taxon>
        <taxon>Tracheophyta</taxon>
        <taxon>Spermatophyta</taxon>
        <taxon>Magnoliopsida</taxon>
        <taxon>Liliopsida</taxon>
        <taxon>Poales</taxon>
        <taxon>Poaceae</taxon>
        <taxon>BOP clade</taxon>
        <taxon>Oryzoideae</taxon>
        <taxon>Oryzeae</taxon>
        <taxon>Oryzinae</taxon>
        <taxon>Oryza</taxon>
        <taxon>Oryza meyeriana</taxon>
    </lineage>
</organism>
<keyword evidence="3" id="KW-1185">Reference proteome</keyword>
<reference evidence="2 3" key="1">
    <citation type="submission" date="2019-11" db="EMBL/GenBank/DDBJ databases">
        <title>Whole genome sequence of Oryza granulata.</title>
        <authorList>
            <person name="Li W."/>
        </authorList>
    </citation>
    <scope>NUCLEOTIDE SEQUENCE [LARGE SCALE GENOMIC DNA]</scope>
    <source>
        <strain evidence="3">cv. Menghai</strain>
        <tissue evidence="2">Leaf</tissue>
    </source>
</reference>
<dbReference type="EMBL" id="SPHZ02000010">
    <property type="protein sequence ID" value="KAF0895544.1"/>
    <property type="molecule type" value="Genomic_DNA"/>
</dbReference>